<dbReference type="InterPro" id="IPR029058">
    <property type="entry name" value="AB_hydrolase_fold"/>
</dbReference>
<reference evidence="4" key="1">
    <citation type="journal article" date="2019" name="Int. J. Syst. Evol. Microbiol.">
        <title>The Global Catalogue of Microorganisms (GCM) 10K type strain sequencing project: providing services to taxonomists for standard genome sequencing and annotation.</title>
        <authorList>
            <consortium name="The Broad Institute Genomics Platform"/>
            <consortium name="The Broad Institute Genome Sequencing Center for Infectious Disease"/>
            <person name="Wu L."/>
            <person name="Ma J."/>
        </authorList>
    </citation>
    <scope>NUCLEOTIDE SEQUENCE [LARGE SCALE GENOMIC DNA]</scope>
    <source>
        <strain evidence="4">JCM 17919</strain>
    </source>
</reference>
<dbReference type="Proteomes" id="UP001501725">
    <property type="component" value="Unassembled WGS sequence"/>
</dbReference>
<feature type="domain" description="Fungal lipase-type" evidence="2">
    <location>
        <begin position="84"/>
        <end position="239"/>
    </location>
</feature>
<evidence type="ECO:0000313" key="4">
    <source>
        <dbReference type="Proteomes" id="UP001501725"/>
    </source>
</evidence>
<organism evidence="3 4">
    <name type="scientific">Flaviaesturariibacter amylovorans</name>
    <dbReference type="NCBI Taxonomy" id="1084520"/>
    <lineage>
        <taxon>Bacteria</taxon>
        <taxon>Pseudomonadati</taxon>
        <taxon>Bacteroidota</taxon>
        <taxon>Chitinophagia</taxon>
        <taxon>Chitinophagales</taxon>
        <taxon>Chitinophagaceae</taxon>
        <taxon>Flaviaestuariibacter</taxon>
    </lineage>
</organism>
<dbReference type="EMBL" id="BAABGY010000004">
    <property type="protein sequence ID" value="GAA4323495.1"/>
    <property type="molecule type" value="Genomic_DNA"/>
</dbReference>
<proteinExistence type="predicted"/>
<dbReference type="PROSITE" id="PS51257">
    <property type="entry name" value="PROKAR_LIPOPROTEIN"/>
    <property type="match status" value="1"/>
</dbReference>
<keyword evidence="4" id="KW-1185">Reference proteome</keyword>
<comment type="caution">
    <text evidence="3">The sequence shown here is derived from an EMBL/GenBank/DDBJ whole genome shotgun (WGS) entry which is preliminary data.</text>
</comment>
<dbReference type="InterPro" id="IPR002921">
    <property type="entry name" value="Fungal_lipase-type"/>
</dbReference>
<evidence type="ECO:0000259" key="2">
    <source>
        <dbReference type="Pfam" id="PF01764"/>
    </source>
</evidence>
<dbReference type="RefSeq" id="WP_345253935.1">
    <property type="nucleotide sequence ID" value="NZ_BAABGY010000004.1"/>
</dbReference>
<dbReference type="InterPro" id="IPR051218">
    <property type="entry name" value="Sec_MonoDiacylglyc_Lipase"/>
</dbReference>
<evidence type="ECO:0000313" key="3">
    <source>
        <dbReference type="EMBL" id="GAA4323495.1"/>
    </source>
</evidence>
<gene>
    <name evidence="3" type="ORF">GCM10023184_10350</name>
</gene>
<feature type="signal peptide" evidence="1">
    <location>
        <begin position="1"/>
        <end position="19"/>
    </location>
</feature>
<feature type="chain" id="PRO_5045905881" description="Fungal lipase-type domain-containing protein" evidence="1">
    <location>
        <begin position="20"/>
        <end position="367"/>
    </location>
</feature>
<protein>
    <recommendedName>
        <fullName evidence="2">Fungal lipase-type domain-containing protein</fullName>
    </recommendedName>
</protein>
<dbReference type="PANTHER" id="PTHR45856">
    <property type="entry name" value="ALPHA/BETA-HYDROLASES SUPERFAMILY PROTEIN"/>
    <property type="match status" value="1"/>
</dbReference>
<dbReference type="CDD" id="cd00519">
    <property type="entry name" value="Lipase_3"/>
    <property type="match status" value="1"/>
</dbReference>
<name>A0ABP8GG88_9BACT</name>
<keyword evidence="1" id="KW-0732">Signal</keyword>
<dbReference type="Gene3D" id="3.40.50.1820">
    <property type="entry name" value="alpha/beta hydrolase"/>
    <property type="match status" value="1"/>
</dbReference>
<accession>A0ABP8GG88</accession>
<dbReference type="PANTHER" id="PTHR45856:SF24">
    <property type="entry name" value="FUNGAL LIPASE-LIKE DOMAIN-CONTAINING PROTEIN"/>
    <property type="match status" value="1"/>
</dbReference>
<sequence length="367" mass="40955">MKKTLFLAFLLASACCAVAQEALLRPGFDAREYRDLLAMNFNTYDSLQRASGEAVRFRRTYTSRVTGLDNRWFLWQAADAPVAVLCIRGTVATKWSWLANLYSEMQPAAGTLQLDDSTRVDYRLAAAEGAAVHTGWLIALASMSGDIERKIRELYDKGTRAIYVTGHSQGGVLAALLRSWLHYRTLQGALPAGITYKTYSSAGPKPGNLQFAYDYDFINRGGWAFNVVNAADWVPETPLSLQQIRDLNPNNPLADVKGALRNQKLVVRLYGAMMYNKLTRKSRKAVGKYQKYFGGRVGKEVRKKLPALRLPGATPGLDYMRAGGAVVLMPDSAYYRQYPNDTSGLGVWKHHTFGAYLTLLRKDYLQP</sequence>
<dbReference type="SUPFAM" id="SSF53474">
    <property type="entry name" value="alpha/beta-Hydrolases"/>
    <property type="match status" value="1"/>
</dbReference>
<evidence type="ECO:0000256" key="1">
    <source>
        <dbReference type="SAM" id="SignalP"/>
    </source>
</evidence>
<dbReference type="Pfam" id="PF01764">
    <property type="entry name" value="Lipase_3"/>
    <property type="match status" value="1"/>
</dbReference>